<feature type="compositionally biased region" description="Polar residues" evidence="1">
    <location>
        <begin position="57"/>
        <end position="72"/>
    </location>
</feature>
<name>A0A7D4FTH6_9BACT</name>
<organism evidence="2 3">
    <name type="scientific">Prevotella melaninogenica</name>
    <dbReference type="NCBI Taxonomy" id="28132"/>
    <lineage>
        <taxon>Bacteria</taxon>
        <taxon>Pseudomonadati</taxon>
        <taxon>Bacteroidota</taxon>
        <taxon>Bacteroidia</taxon>
        <taxon>Bacteroidales</taxon>
        <taxon>Prevotellaceae</taxon>
        <taxon>Prevotella</taxon>
    </lineage>
</organism>
<reference evidence="2 3" key="1">
    <citation type="submission" date="2020-05" db="EMBL/GenBank/DDBJ databases">
        <title>FDA dAtabase for Regulatory Grade micrObial Sequences (FDA-ARGOS): Supporting development and validation of Infectious Disease Dx tests.</title>
        <authorList>
            <person name="Moreno J."/>
            <person name="Tallon L."/>
            <person name="Sadzewicz L."/>
            <person name="Zhao X."/>
            <person name="Vavikolanu K."/>
            <person name="Mehta A."/>
            <person name="Aluvathingal J."/>
            <person name="Nadendla S."/>
            <person name="Myers T."/>
            <person name="Yan Y."/>
            <person name="Sichtig H."/>
        </authorList>
    </citation>
    <scope>NUCLEOTIDE SEQUENCE [LARGE SCALE GENOMIC DNA]</scope>
    <source>
        <strain evidence="2 3">FDAARGOS_760</strain>
    </source>
</reference>
<dbReference type="Proteomes" id="UP000500843">
    <property type="component" value="Chromosome 2"/>
</dbReference>
<evidence type="ECO:0000313" key="3">
    <source>
        <dbReference type="Proteomes" id="UP000500843"/>
    </source>
</evidence>
<proteinExistence type="predicted"/>
<evidence type="ECO:0000313" key="2">
    <source>
        <dbReference type="EMBL" id="QKH88648.1"/>
    </source>
</evidence>
<accession>A0A7D4FTH6</accession>
<dbReference type="AlphaFoldDB" id="A0A7D4FTH6"/>
<protein>
    <submittedName>
        <fullName evidence="2">Uncharacterized protein</fullName>
    </submittedName>
</protein>
<gene>
    <name evidence="2" type="ORF">FIU21_06575</name>
</gene>
<dbReference type="EMBL" id="CP054011">
    <property type="protein sequence ID" value="QKH88648.1"/>
    <property type="molecule type" value="Genomic_DNA"/>
</dbReference>
<sequence length="72" mass="8168">MRKKQNMRTAYSKPSIEVMHVHMDCQLMDASYPGDHKKGNHKQGPAEESSEGAKQSFFFSSDENNTSSTSWN</sequence>
<evidence type="ECO:0000256" key="1">
    <source>
        <dbReference type="SAM" id="MobiDB-lite"/>
    </source>
</evidence>
<feature type="region of interest" description="Disordered" evidence="1">
    <location>
        <begin position="29"/>
        <end position="72"/>
    </location>
</feature>